<dbReference type="SUPFAM" id="SSF51230">
    <property type="entry name" value="Single hybrid motif"/>
    <property type="match status" value="1"/>
</dbReference>
<evidence type="ECO:0000256" key="1">
    <source>
        <dbReference type="PROSITE-ProRule" id="PRU00723"/>
    </source>
</evidence>
<keyword evidence="1" id="KW-0479">Metal-binding</keyword>
<keyword evidence="1" id="KW-0862">Zinc</keyword>
<organism evidence="3">
    <name type="scientific">Mucochytrium quahogii</name>
    <dbReference type="NCBI Taxonomy" id="96639"/>
    <lineage>
        <taxon>Eukaryota</taxon>
        <taxon>Sar</taxon>
        <taxon>Stramenopiles</taxon>
        <taxon>Bigyra</taxon>
        <taxon>Labyrinthulomycetes</taxon>
        <taxon>Thraustochytrida</taxon>
        <taxon>Thraustochytriidae</taxon>
        <taxon>Mucochytrium</taxon>
    </lineage>
</organism>
<keyword evidence="1" id="KW-0863">Zinc-finger</keyword>
<sequence length="231" mass="26045">MGKRKLDRKVCHDFVAGKCTRDVCRFSHDDKVVKAQENQFNLSAQVDVDDSAIPLAPSEDGEVYRPRQFEDRCFTRFVFLGKDGSEGDTLLTIHRNGVVVVGIPPDHPCLDKSKRTITEFSFCDIKGHKLEDIDVSGSRKKGSLKVDCEDCICRVVCSDDKTYKIFVGARGQLIELNKKLLNLPSLLGTRQGYIAILNRSSGSQLVPGPDRYVKHDQYAEIVRKRRENNNV</sequence>
<dbReference type="InterPro" id="IPR000571">
    <property type="entry name" value="Znf_CCCH"/>
</dbReference>
<feature type="zinc finger region" description="C3H1-type" evidence="1">
    <location>
        <begin position="5"/>
        <end position="31"/>
    </location>
</feature>
<dbReference type="PANTHER" id="PTHR13651">
    <property type="entry name" value="PROTEIN ABITRAM"/>
    <property type="match status" value="1"/>
</dbReference>
<dbReference type="InterPro" id="IPR011053">
    <property type="entry name" value="Single_hybrid_motif"/>
</dbReference>
<proteinExistence type="predicted"/>
<evidence type="ECO:0000259" key="2">
    <source>
        <dbReference type="PROSITE" id="PS50103"/>
    </source>
</evidence>
<dbReference type="AlphaFoldDB" id="A0A7S2W2G2"/>
<accession>A0A7S2W2G2</accession>
<gene>
    <name evidence="3" type="ORF">QSP1433_LOCUS525</name>
</gene>
<dbReference type="PANTHER" id="PTHR13651:SF0">
    <property type="entry name" value="PROTEIN ABITRAM"/>
    <property type="match status" value="1"/>
</dbReference>
<dbReference type="Gene3D" id="3.30.1370.210">
    <property type="match status" value="1"/>
</dbReference>
<dbReference type="GO" id="GO:0005634">
    <property type="term" value="C:nucleus"/>
    <property type="evidence" value="ECO:0007669"/>
    <property type="project" value="TreeGrafter"/>
</dbReference>
<name>A0A7S2W2G2_9STRA</name>
<protein>
    <recommendedName>
        <fullName evidence="2">C3H1-type domain-containing protein</fullName>
    </recommendedName>
</protein>
<dbReference type="GO" id="GO:0008270">
    <property type="term" value="F:zinc ion binding"/>
    <property type="evidence" value="ECO:0007669"/>
    <property type="project" value="UniProtKB-KW"/>
</dbReference>
<reference evidence="3" key="1">
    <citation type="submission" date="2021-01" db="EMBL/GenBank/DDBJ databases">
        <authorList>
            <person name="Corre E."/>
            <person name="Pelletier E."/>
            <person name="Niang G."/>
            <person name="Scheremetjew M."/>
            <person name="Finn R."/>
            <person name="Kale V."/>
            <person name="Holt S."/>
            <person name="Cochrane G."/>
            <person name="Meng A."/>
            <person name="Brown T."/>
            <person name="Cohen L."/>
        </authorList>
    </citation>
    <scope>NUCLEOTIDE SEQUENCE</scope>
    <source>
        <strain evidence="3">NY070348D</strain>
    </source>
</reference>
<dbReference type="PROSITE" id="PS50103">
    <property type="entry name" value="ZF_C3H1"/>
    <property type="match status" value="1"/>
</dbReference>
<feature type="domain" description="C3H1-type" evidence="2">
    <location>
        <begin position="5"/>
        <end position="31"/>
    </location>
</feature>
<dbReference type="EMBL" id="HBHK01000875">
    <property type="protein sequence ID" value="CAD9663043.1"/>
    <property type="molecule type" value="Transcribed_RNA"/>
</dbReference>
<dbReference type="InterPro" id="IPR039169">
    <property type="entry name" value="Abitram"/>
</dbReference>
<evidence type="ECO:0000313" key="3">
    <source>
        <dbReference type="EMBL" id="CAD9663043.1"/>
    </source>
</evidence>